<dbReference type="InterPro" id="IPR046714">
    <property type="entry name" value="DUF6787"/>
</dbReference>
<accession>A0ABW3B8G4</accession>
<protein>
    <submittedName>
        <fullName evidence="3">DUF6787 family protein</fullName>
    </submittedName>
</protein>
<proteinExistence type="predicted"/>
<comment type="caution">
    <text evidence="3">The sequence shown here is derived from an EMBL/GenBank/DDBJ whole genome shotgun (WGS) entry which is preliminary data.</text>
</comment>
<dbReference type="Proteomes" id="UP001597012">
    <property type="component" value="Unassembled WGS sequence"/>
</dbReference>
<evidence type="ECO:0000259" key="2">
    <source>
        <dbReference type="Pfam" id="PF20584"/>
    </source>
</evidence>
<evidence type="ECO:0000313" key="4">
    <source>
        <dbReference type="Proteomes" id="UP001597012"/>
    </source>
</evidence>
<evidence type="ECO:0000313" key="3">
    <source>
        <dbReference type="EMBL" id="MFD0799493.1"/>
    </source>
</evidence>
<keyword evidence="4" id="KW-1185">Reference proteome</keyword>
<feature type="transmembrane region" description="Helical" evidence="1">
    <location>
        <begin position="59"/>
        <end position="88"/>
    </location>
</feature>
<dbReference type="EMBL" id="JBHTHY010000024">
    <property type="protein sequence ID" value="MFD0799493.1"/>
    <property type="molecule type" value="Genomic_DNA"/>
</dbReference>
<feature type="transmembrane region" description="Helical" evidence="1">
    <location>
        <begin position="12"/>
        <end position="34"/>
    </location>
</feature>
<evidence type="ECO:0000256" key="1">
    <source>
        <dbReference type="SAM" id="Phobius"/>
    </source>
</evidence>
<organism evidence="3 4">
    <name type="scientific">Maribacter chungangensis</name>
    <dbReference type="NCBI Taxonomy" id="1069117"/>
    <lineage>
        <taxon>Bacteria</taxon>
        <taxon>Pseudomonadati</taxon>
        <taxon>Bacteroidota</taxon>
        <taxon>Flavobacteriia</taxon>
        <taxon>Flavobacteriales</taxon>
        <taxon>Flavobacteriaceae</taxon>
        <taxon>Maribacter</taxon>
    </lineage>
</organism>
<keyword evidence="1" id="KW-0812">Transmembrane</keyword>
<keyword evidence="1" id="KW-0472">Membrane</keyword>
<keyword evidence="1" id="KW-1133">Transmembrane helix</keyword>
<feature type="domain" description="DUF6787" evidence="2">
    <location>
        <begin position="18"/>
        <end position="101"/>
    </location>
</feature>
<gene>
    <name evidence="3" type="ORF">ACFQZJ_18625</name>
</gene>
<reference evidence="4" key="1">
    <citation type="journal article" date="2019" name="Int. J. Syst. Evol. Microbiol.">
        <title>The Global Catalogue of Microorganisms (GCM) 10K type strain sequencing project: providing services to taxonomists for standard genome sequencing and annotation.</title>
        <authorList>
            <consortium name="The Broad Institute Genomics Platform"/>
            <consortium name="The Broad Institute Genome Sequencing Center for Infectious Disease"/>
            <person name="Wu L."/>
            <person name="Ma J."/>
        </authorList>
    </citation>
    <scope>NUCLEOTIDE SEQUENCE [LARGE SCALE GENOMIC DNA]</scope>
    <source>
        <strain evidence="4">CCUG 61948</strain>
    </source>
</reference>
<dbReference type="Pfam" id="PF20584">
    <property type="entry name" value="DUF6787"/>
    <property type="match status" value="1"/>
</dbReference>
<name>A0ABW3B8G4_9FLAO</name>
<sequence length="108" mass="12920">MKKLKERWGIVSNWQLAVIFVVFAITGSSSVYVAKPFLYWIGMDQGNFPEAWWGQSLYWLLRILLIFPFYQVLLVVFGWLFGQFKFFWAFEKKMLGRMGLQFLFNKKS</sequence>
<dbReference type="RefSeq" id="WP_379936479.1">
    <property type="nucleotide sequence ID" value="NZ_JBHTHY010000024.1"/>
</dbReference>